<evidence type="ECO:0000313" key="8">
    <source>
        <dbReference type="Proteomes" id="UP001428341"/>
    </source>
</evidence>
<comment type="subcellular location">
    <subcellularLocation>
        <location evidence="1">Membrane</location>
        <topology evidence="1">Multi-pass membrane protein</topology>
    </subcellularLocation>
</comment>
<feature type="transmembrane region" description="Helical" evidence="6">
    <location>
        <begin position="201"/>
        <end position="224"/>
    </location>
</feature>
<organism evidence="7 8">
    <name type="scientific">Citrus x changshan-huyou</name>
    <dbReference type="NCBI Taxonomy" id="2935761"/>
    <lineage>
        <taxon>Eukaryota</taxon>
        <taxon>Viridiplantae</taxon>
        <taxon>Streptophyta</taxon>
        <taxon>Embryophyta</taxon>
        <taxon>Tracheophyta</taxon>
        <taxon>Spermatophyta</taxon>
        <taxon>Magnoliopsida</taxon>
        <taxon>eudicotyledons</taxon>
        <taxon>Gunneridae</taxon>
        <taxon>Pentapetalae</taxon>
        <taxon>rosids</taxon>
        <taxon>malvids</taxon>
        <taxon>Sapindales</taxon>
        <taxon>Rutaceae</taxon>
        <taxon>Aurantioideae</taxon>
        <taxon>Citrus</taxon>
    </lineage>
</organism>
<dbReference type="GO" id="GO:0016020">
    <property type="term" value="C:membrane"/>
    <property type="evidence" value="ECO:0007669"/>
    <property type="project" value="UniProtKB-SubCell"/>
</dbReference>
<feature type="transmembrane region" description="Helical" evidence="6">
    <location>
        <begin position="44"/>
        <end position="65"/>
    </location>
</feature>
<dbReference type="PANTHER" id="PTHR12290">
    <property type="entry name" value="CORNICHON-RELATED"/>
    <property type="match status" value="1"/>
</dbReference>
<reference evidence="7 8" key="1">
    <citation type="submission" date="2024-05" db="EMBL/GenBank/DDBJ databases">
        <title>Haplotype-resolved chromosome-level genome assembly of Huyou (Citrus changshanensis).</title>
        <authorList>
            <person name="Miao C."/>
            <person name="Chen W."/>
            <person name="Wu Y."/>
            <person name="Wang L."/>
            <person name="Zhao S."/>
            <person name="Grierson D."/>
            <person name="Xu C."/>
            <person name="Chen K."/>
        </authorList>
    </citation>
    <scope>NUCLEOTIDE SEQUENCE [LARGE SCALE GENOMIC DNA]</scope>
    <source>
        <strain evidence="7">01-14</strain>
        <tissue evidence="7">Leaf</tissue>
    </source>
</reference>
<dbReference type="InterPro" id="IPR003377">
    <property type="entry name" value="Cornichon"/>
</dbReference>
<dbReference type="EMBL" id="JBCGBO010000024">
    <property type="protein sequence ID" value="KAK9181395.1"/>
    <property type="molecule type" value="Genomic_DNA"/>
</dbReference>
<proteinExistence type="inferred from homology"/>
<feature type="transmembrane region" description="Helical" evidence="6">
    <location>
        <begin position="77"/>
        <end position="107"/>
    </location>
</feature>
<comment type="caution">
    <text evidence="7">The sequence shown here is derived from an EMBL/GenBank/DDBJ whole genome shotgun (WGS) entry which is preliminary data.</text>
</comment>
<keyword evidence="3 6" id="KW-0812">Transmembrane</keyword>
<dbReference type="Pfam" id="PF03311">
    <property type="entry name" value="Cornichon"/>
    <property type="match status" value="1"/>
</dbReference>
<evidence type="ECO:0000256" key="2">
    <source>
        <dbReference type="ARBA" id="ARBA00010095"/>
    </source>
</evidence>
<sequence>MRTQPHEIIPNSSTSRRGALNYIYSTRLKICFILQSPGFSNFPLYIQVNITILSLSVLLLSRLALRNFTNKHTRHVAFLLFLVAAPNMALIFLFWFLMSAINIALIASTFYQLLCLLDLESDDINPFEASSRINFWVEPEFLLQGLFCILLLVTGHWIMFLLGVPLVCYHVNLYMKRKHLIDVTEVFRNLKVEKKFRLAKLGFYVIFFALVIAKLAMAGFEALAGKDENPLSF</sequence>
<accession>A0AAP0LUE7</accession>
<dbReference type="GO" id="GO:0016192">
    <property type="term" value="P:vesicle-mediated transport"/>
    <property type="evidence" value="ECO:0007669"/>
    <property type="project" value="InterPro"/>
</dbReference>
<keyword evidence="4 6" id="KW-1133">Transmembrane helix</keyword>
<gene>
    <name evidence="7" type="ORF">WN944_024532</name>
</gene>
<name>A0AAP0LUE7_9ROSI</name>
<dbReference type="SMART" id="SM01398">
    <property type="entry name" value="Cornichon"/>
    <property type="match status" value="1"/>
</dbReference>
<dbReference type="AlphaFoldDB" id="A0AAP0LUE7"/>
<evidence type="ECO:0000256" key="3">
    <source>
        <dbReference type="ARBA" id="ARBA00022692"/>
    </source>
</evidence>
<comment type="similarity">
    <text evidence="2">Belongs to the cornichon family.</text>
</comment>
<evidence type="ECO:0000313" key="7">
    <source>
        <dbReference type="EMBL" id="KAK9181395.1"/>
    </source>
</evidence>
<keyword evidence="5 6" id="KW-0472">Membrane</keyword>
<protein>
    <submittedName>
        <fullName evidence="7">Uncharacterized protein</fullName>
    </submittedName>
</protein>
<evidence type="ECO:0000256" key="5">
    <source>
        <dbReference type="ARBA" id="ARBA00023136"/>
    </source>
</evidence>
<keyword evidence="8" id="KW-1185">Reference proteome</keyword>
<evidence type="ECO:0000256" key="6">
    <source>
        <dbReference type="SAM" id="Phobius"/>
    </source>
</evidence>
<dbReference type="Proteomes" id="UP001428341">
    <property type="component" value="Unassembled WGS sequence"/>
</dbReference>
<evidence type="ECO:0000256" key="4">
    <source>
        <dbReference type="ARBA" id="ARBA00022989"/>
    </source>
</evidence>
<feature type="transmembrane region" description="Helical" evidence="6">
    <location>
        <begin position="141"/>
        <end position="169"/>
    </location>
</feature>
<evidence type="ECO:0000256" key="1">
    <source>
        <dbReference type="ARBA" id="ARBA00004141"/>
    </source>
</evidence>